<dbReference type="Proteomes" id="UP000008461">
    <property type="component" value="Chromosome"/>
</dbReference>
<feature type="transmembrane region" description="Helical" evidence="1">
    <location>
        <begin position="20"/>
        <end position="38"/>
    </location>
</feature>
<proteinExistence type="predicted"/>
<dbReference type="AlphaFoldDB" id="F4KZ66"/>
<keyword evidence="1" id="KW-1133">Transmembrane helix</keyword>
<evidence type="ECO:0000313" key="3">
    <source>
        <dbReference type="Proteomes" id="UP000008461"/>
    </source>
</evidence>
<name>F4KZ66_HALH1</name>
<evidence type="ECO:0000256" key="1">
    <source>
        <dbReference type="SAM" id="Phobius"/>
    </source>
</evidence>
<keyword evidence="1" id="KW-0812">Transmembrane</keyword>
<dbReference type="EMBL" id="CP002691">
    <property type="protein sequence ID" value="AEE53720.1"/>
    <property type="molecule type" value="Genomic_DNA"/>
</dbReference>
<dbReference type="HOGENOM" id="CLU_2843769_0_0_10"/>
<organism evidence="2 3">
    <name type="scientific">Haliscomenobacter hydrossis (strain ATCC 27775 / DSM 1100 / LMG 10767 / O)</name>
    <dbReference type="NCBI Taxonomy" id="760192"/>
    <lineage>
        <taxon>Bacteria</taxon>
        <taxon>Pseudomonadati</taxon>
        <taxon>Bacteroidota</taxon>
        <taxon>Saprospiria</taxon>
        <taxon>Saprospirales</taxon>
        <taxon>Haliscomenobacteraceae</taxon>
        <taxon>Haliscomenobacter</taxon>
    </lineage>
</organism>
<dbReference type="STRING" id="760192.Halhy_5897"/>
<keyword evidence="3" id="KW-1185">Reference proteome</keyword>
<protein>
    <submittedName>
        <fullName evidence="2">Uncharacterized protein</fullName>
    </submittedName>
</protein>
<reference evidence="2 3" key="1">
    <citation type="journal article" date="2011" name="Stand. Genomic Sci.">
        <title>Complete genome sequence of Haliscomenobacter hydrossis type strain (O).</title>
        <authorList>
            <consortium name="US DOE Joint Genome Institute (JGI-PGF)"/>
            <person name="Daligault H."/>
            <person name="Lapidus A."/>
            <person name="Zeytun A."/>
            <person name="Nolan M."/>
            <person name="Lucas S."/>
            <person name="Del Rio T.G."/>
            <person name="Tice H."/>
            <person name="Cheng J.F."/>
            <person name="Tapia R."/>
            <person name="Han C."/>
            <person name="Goodwin L."/>
            <person name="Pitluck S."/>
            <person name="Liolios K."/>
            <person name="Pagani I."/>
            <person name="Ivanova N."/>
            <person name="Huntemann M."/>
            <person name="Mavromatis K."/>
            <person name="Mikhailova N."/>
            <person name="Pati A."/>
            <person name="Chen A."/>
            <person name="Palaniappan K."/>
            <person name="Land M."/>
            <person name="Hauser L."/>
            <person name="Brambilla E.M."/>
            <person name="Rohde M."/>
            <person name="Verbarg S."/>
            <person name="Goker M."/>
            <person name="Bristow J."/>
            <person name="Eisen J.A."/>
            <person name="Markowitz V."/>
            <person name="Hugenholtz P."/>
            <person name="Kyrpides N.C."/>
            <person name="Klenk H.P."/>
            <person name="Woyke T."/>
        </authorList>
    </citation>
    <scope>NUCLEOTIDE SEQUENCE [LARGE SCALE GENOMIC DNA]</scope>
    <source>
        <strain evidence="3">ATCC 27775 / DSM 1100 / LMG 10767 / O</strain>
    </source>
</reference>
<gene>
    <name evidence="2" type="ordered locus">Halhy_5897</name>
</gene>
<accession>F4KZ66</accession>
<evidence type="ECO:0000313" key="2">
    <source>
        <dbReference type="EMBL" id="AEE53720.1"/>
    </source>
</evidence>
<reference key="2">
    <citation type="submission" date="2011-04" db="EMBL/GenBank/DDBJ databases">
        <title>Complete sequence of chromosome of Haliscomenobacter hydrossis DSM 1100.</title>
        <authorList>
            <consortium name="US DOE Joint Genome Institute (JGI-PGF)"/>
            <person name="Lucas S."/>
            <person name="Han J."/>
            <person name="Lapidus A."/>
            <person name="Bruce D."/>
            <person name="Goodwin L."/>
            <person name="Pitluck S."/>
            <person name="Peters L."/>
            <person name="Kyrpides N."/>
            <person name="Mavromatis K."/>
            <person name="Ivanova N."/>
            <person name="Ovchinnikova G."/>
            <person name="Pagani I."/>
            <person name="Daligault H."/>
            <person name="Detter J.C."/>
            <person name="Han C."/>
            <person name="Land M."/>
            <person name="Hauser L."/>
            <person name="Markowitz V."/>
            <person name="Cheng J.-F."/>
            <person name="Hugenholtz P."/>
            <person name="Woyke T."/>
            <person name="Wu D."/>
            <person name="Verbarg S."/>
            <person name="Frueling A."/>
            <person name="Brambilla E."/>
            <person name="Klenk H.-P."/>
            <person name="Eisen J.A."/>
        </authorList>
    </citation>
    <scope>NUCLEOTIDE SEQUENCE</scope>
    <source>
        <strain>DSM 1100</strain>
    </source>
</reference>
<keyword evidence="1" id="KW-0472">Membrane</keyword>
<dbReference type="KEGG" id="hhy:Halhy_5897"/>
<sequence length="65" mass="7432">MAAQLIGSAGTTITAYVDDYIGASTFVIMFLVSLYVKLVRFRQETRHAEDEHQLKIKKLKQQDEN</sequence>